<evidence type="ECO:0000313" key="3">
    <source>
        <dbReference type="Proteomes" id="UP000243528"/>
    </source>
</evidence>
<sequence length="71" mass="8149">MDFGEALDALRAGQKVSREGWNGRGMWLALQVPDEHSKMRRPYIYMRPVDGDFVPWVASQSDLLANDWLVV</sequence>
<accession>A0A2P8DHK1</accession>
<evidence type="ECO:0000259" key="1">
    <source>
        <dbReference type="Pfam" id="PF11195"/>
    </source>
</evidence>
<dbReference type="Pfam" id="PF11195">
    <property type="entry name" value="Tad2-like"/>
    <property type="match status" value="1"/>
</dbReference>
<proteinExistence type="predicted"/>
<dbReference type="OrthoDB" id="9806476at2"/>
<dbReference type="InterPro" id="IPR021361">
    <property type="entry name" value="Tad2-like_dom"/>
</dbReference>
<evidence type="ECO:0000313" key="2">
    <source>
        <dbReference type="EMBL" id="PSK96691.1"/>
    </source>
</evidence>
<name>A0A2P8DHK1_9ACTN</name>
<protein>
    <submittedName>
        <fullName evidence="2">Uncharacterized protein DUF2829</fullName>
    </submittedName>
</protein>
<comment type="caution">
    <text evidence="2">The sequence shown here is derived from an EMBL/GenBank/DDBJ whole genome shotgun (WGS) entry which is preliminary data.</text>
</comment>
<dbReference type="Proteomes" id="UP000243528">
    <property type="component" value="Unassembled WGS sequence"/>
</dbReference>
<dbReference type="EMBL" id="PYGE01000025">
    <property type="protein sequence ID" value="PSK96691.1"/>
    <property type="molecule type" value="Genomic_DNA"/>
</dbReference>
<reference evidence="2 3" key="1">
    <citation type="submission" date="2018-03" db="EMBL/GenBank/DDBJ databases">
        <title>Genomic Encyclopedia of Archaeal and Bacterial Type Strains, Phase II (KMG-II): from individual species to whole genera.</title>
        <authorList>
            <person name="Goeker M."/>
        </authorList>
    </citation>
    <scope>NUCLEOTIDE SEQUENCE [LARGE SCALE GENOMIC DNA]</scope>
    <source>
        <strain evidence="2 3">DSM 45211</strain>
    </source>
</reference>
<organism evidence="2 3">
    <name type="scientific">Haloactinopolyspora alba</name>
    <dbReference type="NCBI Taxonomy" id="648780"/>
    <lineage>
        <taxon>Bacteria</taxon>
        <taxon>Bacillati</taxon>
        <taxon>Actinomycetota</taxon>
        <taxon>Actinomycetes</taxon>
        <taxon>Jiangellales</taxon>
        <taxon>Jiangellaceae</taxon>
        <taxon>Haloactinopolyspora</taxon>
    </lineage>
</organism>
<keyword evidence="3" id="KW-1185">Reference proteome</keyword>
<gene>
    <name evidence="2" type="ORF">CLV30_12573</name>
</gene>
<dbReference type="RefSeq" id="WP_106539621.1">
    <property type="nucleotide sequence ID" value="NZ_PYGE01000025.1"/>
</dbReference>
<feature type="domain" description="Thoeris anti-defense 2-like" evidence="1">
    <location>
        <begin position="1"/>
        <end position="71"/>
    </location>
</feature>
<dbReference type="AlphaFoldDB" id="A0A2P8DHK1"/>